<reference evidence="2" key="1">
    <citation type="submission" date="2014-11" db="EMBL/GenBank/DDBJ databases">
        <authorList>
            <person name="Amaro Gonzalez C."/>
        </authorList>
    </citation>
    <scope>NUCLEOTIDE SEQUENCE</scope>
</reference>
<keyword evidence="1" id="KW-0472">Membrane</keyword>
<name>A0A0E9RVX9_ANGAN</name>
<keyword evidence="1" id="KW-1133">Transmembrane helix</keyword>
<evidence type="ECO:0000313" key="2">
    <source>
        <dbReference type="EMBL" id="JAH32448.1"/>
    </source>
</evidence>
<dbReference type="EMBL" id="GBXM01076129">
    <property type="protein sequence ID" value="JAH32448.1"/>
    <property type="molecule type" value="Transcribed_RNA"/>
</dbReference>
<feature type="transmembrane region" description="Helical" evidence="1">
    <location>
        <begin position="12"/>
        <end position="31"/>
    </location>
</feature>
<evidence type="ECO:0000256" key="1">
    <source>
        <dbReference type="SAM" id="Phobius"/>
    </source>
</evidence>
<dbReference type="AlphaFoldDB" id="A0A0E9RVX9"/>
<accession>A0A0E9RVX9</accession>
<sequence>MYNMSTLAFGIAFYRVSVTENILIIAFTYAFSLW</sequence>
<proteinExistence type="predicted"/>
<organism evidence="2">
    <name type="scientific">Anguilla anguilla</name>
    <name type="common">European freshwater eel</name>
    <name type="synonym">Muraena anguilla</name>
    <dbReference type="NCBI Taxonomy" id="7936"/>
    <lineage>
        <taxon>Eukaryota</taxon>
        <taxon>Metazoa</taxon>
        <taxon>Chordata</taxon>
        <taxon>Craniata</taxon>
        <taxon>Vertebrata</taxon>
        <taxon>Euteleostomi</taxon>
        <taxon>Actinopterygii</taxon>
        <taxon>Neopterygii</taxon>
        <taxon>Teleostei</taxon>
        <taxon>Anguilliformes</taxon>
        <taxon>Anguillidae</taxon>
        <taxon>Anguilla</taxon>
    </lineage>
</organism>
<reference evidence="2" key="2">
    <citation type="journal article" date="2015" name="Fish Shellfish Immunol.">
        <title>Early steps in the European eel (Anguilla anguilla)-Vibrio vulnificus interaction in the gills: Role of the RtxA13 toxin.</title>
        <authorList>
            <person name="Callol A."/>
            <person name="Pajuelo D."/>
            <person name="Ebbesson L."/>
            <person name="Teles M."/>
            <person name="MacKenzie S."/>
            <person name="Amaro C."/>
        </authorList>
    </citation>
    <scope>NUCLEOTIDE SEQUENCE</scope>
</reference>
<protein>
    <submittedName>
        <fullName evidence="2">Uncharacterized protein</fullName>
    </submittedName>
</protein>
<keyword evidence="1" id="KW-0812">Transmembrane</keyword>